<dbReference type="AlphaFoldDB" id="A0A9P4W9W6"/>
<proteinExistence type="predicted"/>
<evidence type="ECO:0000259" key="1">
    <source>
        <dbReference type="Pfam" id="PF06985"/>
    </source>
</evidence>
<dbReference type="PANTHER" id="PTHR33112">
    <property type="entry name" value="DOMAIN PROTEIN, PUTATIVE-RELATED"/>
    <property type="match status" value="1"/>
</dbReference>
<name>A0A9P4W9W6_CURKU</name>
<feature type="domain" description="Heterokaryon incompatibility" evidence="1">
    <location>
        <begin position="80"/>
        <end position="205"/>
    </location>
</feature>
<sequence length="360" mass="41290">MEELNLVLTEISGGRPYEVQAKSIEPVGVDWKAVREWIEHCTANHSSCVEPSGRAHIPGFKVIDCKTGVVGPLLDNRAPYVALSYVWGQTQGVYSDYPQTINDSMEAVLALGLRYLWVDRVCIDQEDDIHKQTQIAMMGQIYLGAYLTIVSCSDDAEQGLPGVHKLARSLRPQLWLGDRKLEPLYPPVYSIIRSRWITRGWTFQEYFFSRRKLFFTEEGVVLWCASMYYEEGVSRTLPNVDDDMQRIFVPDLLSSAMPTKALAGRTFHFADLIREYTKRDITFEHDALNACLGILNHLGFKHLWGVPVYDEPLSFGLCWRFRSGGGRERKDFPSWSWTSRRATANFDVNMKKKLIKETKM</sequence>
<organism evidence="2 3">
    <name type="scientific">Curvularia kusanoi</name>
    <name type="common">Cochliobolus kusanoi</name>
    <dbReference type="NCBI Taxonomy" id="90978"/>
    <lineage>
        <taxon>Eukaryota</taxon>
        <taxon>Fungi</taxon>
        <taxon>Dikarya</taxon>
        <taxon>Ascomycota</taxon>
        <taxon>Pezizomycotina</taxon>
        <taxon>Dothideomycetes</taxon>
        <taxon>Pleosporomycetidae</taxon>
        <taxon>Pleosporales</taxon>
        <taxon>Pleosporineae</taxon>
        <taxon>Pleosporaceae</taxon>
        <taxon>Curvularia</taxon>
    </lineage>
</organism>
<keyword evidence="3" id="KW-1185">Reference proteome</keyword>
<comment type="caution">
    <text evidence="2">The sequence shown here is derived from an EMBL/GenBank/DDBJ whole genome shotgun (WGS) entry which is preliminary data.</text>
</comment>
<evidence type="ECO:0000313" key="3">
    <source>
        <dbReference type="Proteomes" id="UP000801428"/>
    </source>
</evidence>
<evidence type="ECO:0000313" key="2">
    <source>
        <dbReference type="EMBL" id="KAF3001218.1"/>
    </source>
</evidence>
<dbReference type="PANTHER" id="PTHR33112:SF1">
    <property type="entry name" value="HETEROKARYON INCOMPATIBILITY DOMAIN-CONTAINING PROTEIN"/>
    <property type="match status" value="1"/>
</dbReference>
<dbReference type="OrthoDB" id="5428863at2759"/>
<protein>
    <recommendedName>
        <fullName evidence="1">Heterokaryon incompatibility domain-containing protein</fullName>
    </recommendedName>
</protein>
<dbReference type="Proteomes" id="UP000801428">
    <property type="component" value="Unassembled WGS sequence"/>
</dbReference>
<gene>
    <name evidence="2" type="ORF">E8E13_001726</name>
</gene>
<accession>A0A9P4W9W6</accession>
<reference evidence="2" key="1">
    <citation type="submission" date="2019-04" db="EMBL/GenBank/DDBJ databases">
        <title>Sequencing of skin fungus with MAO and IRED activity.</title>
        <authorList>
            <person name="Marsaioli A.J."/>
            <person name="Bonatto J.M.C."/>
            <person name="Reis Junior O."/>
        </authorList>
    </citation>
    <scope>NUCLEOTIDE SEQUENCE</scope>
    <source>
        <strain evidence="2">30M1</strain>
    </source>
</reference>
<dbReference type="Pfam" id="PF06985">
    <property type="entry name" value="HET"/>
    <property type="match status" value="1"/>
</dbReference>
<dbReference type="EMBL" id="SWKU01000013">
    <property type="protein sequence ID" value="KAF3001218.1"/>
    <property type="molecule type" value="Genomic_DNA"/>
</dbReference>
<dbReference type="InterPro" id="IPR010730">
    <property type="entry name" value="HET"/>
</dbReference>